<proteinExistence type="predicted"/>
<reference evidence="1 2" key="1">
    <citation type="journal article" date="2019" name="Int. J. Syst. Evol. Microbiol.">
        <title>The Global Catalogue of Microorganisms (GCM) 10K type strain sequencing project: providing services to taxonomists for standard genome sequencing and annotation.</title>
        <authorList>
            <consortium name="The Broad Institute Genomics Platform"/>
            <consortium name="The Broad Institute Genome Sequencing Center for Infectious Disease"/>
            <person name="Wu L."/>
            <person name="Ma J."/>
        </authorList>
    </citation>
    <scope>NUCLEOTIDE SEQUENCE [LARGE SCALE GENOMIC DNA]</scope>
    <source>
        <strain evidence="1 2">JCM 4505</strain>
    </source>
</reference>
<sequence length="196" mass="19099">MVRTQKADPVGDELGRQAAYGDEVTGLRAVLSGGSALVAGLSGTRAGAGSPSSGVVRSAVWPSVPSIAVAWVRAASTSSPSGSSEVCGGCGAGALRRTGSVPRAVEFLRPPQLCLLFYVSTRRACTAAGSRTAAGGTTALAGAGTRGGCTASNGSGAASPRGRSCDGAGTVASVTEDTDRWAGIRPASSGPVCVDA</sequence>
<organism evidence="1 2">
    <name type="scientific">Streptomyces polychromogenes</name>
    <dbReference type="NCBI Taxonomy" id="67342"/>
    <lineage>
        <taxon>Bacteria</taxon>
        <taxon>Bacillati</taxon>
        <taxon>Actinomycetota</taxon>
        <taxon>Actinomycetes</taxon>
        <taxon>Kitasatosporales</taxon>
        <taxon>Streptomycetaceae</taxon>
        <taxon>Streptomyces</taxon>
    </lineage>
</organism>
<gene>
    <name evidence="1" type="ORF">GCM10010302_40900</name>
</gene>
<protein>
    <submittedName>
        <fullName evidence="1">Uncharacterized protein</fullName>
    </submittedName>
</protein>
<evidence type="ECO:0000313" key="2">
    <source>
        <dbReference type="Proteomes" id="UP001501867"/>
    </source>
</evidence>
<dbReference type="EMBL" id="BAAABV010000018">
    <property type="protein sequence ID" value="GAA0298054.1"/>
    <property type="molecule type" value="Genomic_DNA"/>
</dbReference>
<keyword evidence="2" id="KW-1185">Reference proteome</keyword>
<dbReference type="Proteomes" id="UP001501867">
    <property type="component" value="Unassembled WGS sequence"/>
</dbReference>
<name>A0ABN0VGL5_9ACTN</name>
<evidence type="ECO:0000313" key="1">
    <source>
        <dbReference type="EMBL" id="GAA0298054.1"/>
    </source>
</evidence>
<comment type="caution">
    <text evidence="1">The sequence shown here is derived from an EMBL/GenBank/DDBJ whole genome shotgun (WGS) entry which is preliminary data.</text>
</comment>
<accession>A0ABN0VGL5</accession>